<keyword evidence="2 7" id="KW-0808">Transferase</keyword>
<evidence type="ECO:0000256" key="3">
    <source>
        <dbReference type="ARBA" id="ARBA00023315"/>
    </source>
</evidence>
<dbReference type="InterPro" id="IPR014043">
    <property type="entry name" value="Acyl_transferase_dom"/>
</dbReference>
<feature type="compositionally biased region" description="Pro residues" evidence="5">
    <location>
        <begin position="718"/>
        <end position="733"/>
    </location>
</feature>
<comment type="caution">
    <text evidence="7">The sequence shown here is derived from an EMBL/GenBank/DDBJ whole genome shotgun (WGS) entry which is preliminary data.</text>
</comment>
<dbReference type="InterPro" id="IPR016035">
    <property type="entry name" value="Acyl_Trfase/lysoPLipase"/>
</dbReference>
<evidence type="ECO:0000313" key="7">
    <source>
        <dbReference type="EMBL" id="MBL1100576.1"/>
    </source>
</evidence>
<gene>
    <name evidence="7" type="primary">fabD</name>
    <name evidence="7" type="ORF">JK363_28680</name>
</gene>
<dbReference type="SUPFAM" id="SSF55048">
    <property type="entry name" value="Probable ACP-binding domain of malonyl-CoA ACP transacylase"/>
    <property type="match status" value="2"/>
</dbReference>
<dbReference type="InterPro" id="IPR001227">
    <property type="entry name" value="Ac_transferase_dom_sf"/>
</dbReference>
<evidence type="ECO:0000256" key="2">
    <source>
        <dbReference type="ARBA" id="ARBA00022679"/>
    </source>
</evidence>
<protein>
    <recommendedName>
        <fullName evidence="1">[acyl-carrier-protein] S-malonyltransferase</fullName>
        <ecNumber evidence="1">2.3.1.39</ecNumber>
    </recommendedName>
</protein>
<dbReference type="Gene3D" id="3.40.366.10">
    <property type="entry name" value="Malonyl-Coenzyme A Acyl Carrier Protein, domain 2"/>
    <property type="match status" value="2"/>
</dbReference>
<comment type="catalytic activity">
    <reaction evidence="4">
        <text>holo-[ACP] + malonyl-CoA = malonyl-[ACP] + CoA</text>
        <dbReference type="Rhea" id="RHEA:41792"/>
        <dbReference type="Rhea" id="RHEA-COMP:9623"/>
        <dbReference type="Rhea" id="RHEA-COMP:9685"/>
        <dbReference type="ChEBI" id="CHEBI:57287"/>
        <dbReference type="ChEBI" id="CHEBI:57384"/>
        <dbReference type="ChEBI" id="CHEBI:64479"/>
        <dbReference type="ChEBI" id="CHEBI:78449"/>
        <dbReference type="EC" id="2.3.1.39"/>
    </reaction>
</comment>
<dbReference type="InterPro" id="IPR014179">
    <property type="entry name" value="PfaD-like_TIM-barrel"/>
</dbReference>
<reference evidence="7 8" key="1">
    <citation type="submission" date="2021-01" db="EMBL/GenBank/DDBJ databases">
        <title>WGS of actinomycetes isolated from Thailand.</title>
        <authorList>
            <person name="Thawai C."/>
        </authorList>
    </citation>
    <scope>NUCLEOTIDE SEQUENCE [LARGE SCALE GENOMIC DNA]</scope>
    <source>
        <strain evidence="7 8">CA1R205</strain>
    </source>
</reference>
<dbReference type="Gene3D" id="3.30.70.3290">
    <property type="match status" value="1"/>
</dbReference>
<evidence type="ECO:0000256" key="4">
    <source>
        <dbReference type="ARBA" id="ARBA00048462"/>
    </source>
</evidence>
<keyword evidence="8" id="KW-1185">Reference proteome</keyword>
<evidence type="ECO:0000313" key="8">
    <source>
        <dbReference type="Proteomes" id="UP000634229"/>
    </source>
</evidence>
<dbReference type="SUPFAM" id="SSF52151">
    <property type="entry name" value="FabD/lysophospholipase-like"/>
    <property type="match status" value="2"/>
</dbReference>
<feature type="region of interest" description="Disordered" evidence="5">
    <location>
        <begin position="637"/>
        <end position="683"/>
    </location>
</feature>
<dbReference type="Gene3D" id="3.30.70.250">
    <property type="entry name" value="Malonyl-CoA ACP transacylase, ACP-binding"/>
    <property type="match status" value="1"/>
</dbReference>
<dbReference type="Pfam" id="PF21607">
    <property type="entry name" value="FabD_helical_ins"/>
    <property type="match status" value="1"/>
</dbReference>
<dbReference type="EC" id="2.3.1.39" evidence="1"/>
<dbReference type="NCBIfam" id="TIGR02814">
    <property type="entry name" value="pfaD_fam"/>
    <property type="match status" value="1"/>
</dbReference>
<feature type="region of interest" description="Disordered" evidence="5">
    <location>
        <begin position="713"/>
        <end position="736"/>
    </location>
</feature>
<evidence type="ECO:0000256" key="5">
    <source>
        <dbReference type="SAM" id="MobiDB-lite"/>
    </source>
</evidence>
<dbReference type="Pfam" id="PF00698">
    <property type="entry name" value="Acyl_transf_1"/>
    <property type="match status" value="2"/>
</dbReference>
<feature type="domain" description="Malonyl-CoA:ACP transacylase (MAT)" evidence="6">
    <location>
        <begin position="8"/>
        <end position="302"/>
    </location>
</feature>
<sequence length="1169" mass="125964">MMTRTVFMFSGQGSQYHQMGRELYDSEPVFRDTLHRLDALVAPEVGGSVIARMYDAGHPLSRPFTDTRYTNPAIVMVELALAETLVSHGVTPDLLLGVSLGEYTASVLAGVMEPGDCLRRLVGMARSVSASVPGGMLAVLADEGLYHREPVLHQELDLAARNYDEHFVVAGPVEALERAEAFLSERQVPFQRVFVSHGFHSRLMDASRPAFEALWADADLRPPRIPLVSSATAGPLTQVTPEHLWRVARQPMEFAATVRALEPQGPHLYIDAGPSGTLHNFVRALLAARTGTRSESMPLLSQFTKDARLLTRIRDRAGAQGAPVPVATPAVVAKGSPMKVYGFPGQGSQVKGMGANLFDEFPELVEQADEILGYSLRELCLTNPEGRLKRTEFTQPALYAVEALTYLRRARQDPPPDYLIGHSLGEYAALFAADAFDFGTGLRLVARRGKLMGRATGGGMAAVLGLDLDTVEAVLTEAGPTGVDIANHNSPEQIVVAGPTADLDRAREVFEARGARVAVLNVSAPFHSRYMRPTAEEFRTLLDATEFRPPKIPVIANLDARPHRPERVREVLAGQIAGSVRWVDTIRYLLERGDFEFEELGPGRTLTKLVAKVRQLVGPVPPTGTEWAVLPWTEPLRSAEPVSPPRAKPEASPATASVAAGSAVGAESMPRPAGPPPADKPWAAAPSVAVAGTTALGTEAAAVTPAAAHAQPSAALVPPAPGAEPEPLHPPAALPASALTPESLGASAFRTRYGLRYAYLAGGMYGGVSSEALLIALAQAGGMAFFGAAGLPLAEVETSLRTVRDALGAHGPFGVNLLHRHGHPHEEQALVDLLLRLGITVVEASGFLRITPALVKYRFKGGRVIAKVSRTDTAEMFLRPAPDDMVRALLERGEVTEQEAARAAGLPMADDLCVEGSGWHAEAADLAMLLPAVLRLRDALAGPWPRIHVGAAGGIGTPEAAAAAMVLGAEFLLTGSVNQCTVEAATSTDVKEMLERLDIHDTEPAPWDEMFELGVRTRVVKRGVFFPARADRLYQLWRMFDGFDELGTETRRQIEDTYLRRSFEEAWREAAAREGTTAPEHEVPAKRRLALACRTYLHHGFELARTGVPGRKVDYLVYCGPAMGAFNQWVRGSSMEPWQARTIDAVTDRLLSDTARLLTDRGVTVLPAM</sequence>
<dbReference type="EMBL" id="JAERRF010000020">
    <property type="protein sequence ID" value="MBL1100576.1"/>
    <property type="molecule type" value="Genomic_DNA"/>
</dbReference>
<dbReference type="Proteomes" id="UP000634229">
    <property type="component" value="Unassembled WGS sequence"/>
</dbReference>
<dbReference type="InterPro" id="IPR050858">
    <property type="entry name" value="Mal-CoA-ACP_Trans/PKS_FabD"/>
</dbReference>
<dbReference type="InterPro" id="IPR013785">
    <property type="entry name" value="Aldolase_TIM"/>
</dbReference>
<dbReference type="InterPro" id="IPR049489">
    <property type="entry name" value="FabD-like_helical_ins"/>
</dbReference>
<feature type="compositionally biased region" description="Low complexity" evidence="5">
    <location>
        <begin position="650"/>
        <end position="671"/>
    </location>
</feature>
<dbReference type="InterPro" id="IPR004410">
    <property type="entry name" value="Malonyl_CoA-ACP_transAc_FabD"/>
</dbReference>
<feature type="domain" description="Malonyl-CoA:ACP transacylase (MAT)" evidence="6">
    <location>
        <begin position="343"/>
        <end position="662"/>
    </location>
</feature>
<dbReference type="SUPFAM" id="SSF51412">
    <property type="entry name" value="Inosine monophosphate dehydrogenase (IMPDH)"/>
    <property type="match status" value="1"/>
</dbReference>
<evidence type="ECO:0000259" key="6">
    <source>
        <dbReference type="SMART" id="SM00827"/>
    </source>
</evidence>
<evidence type="ECO:0000256" key="1">
    <source>
        <dbReference type="ARBA" id="ARBA00013258"/>
    </source>
</evidence>
<keyword evidence="3 7" id="KW-0012">Acyltransferase</keyword>
<accession>A0ABS1NKK6</accession>
<organism evidence="7 8">
    <name type="scientific">Streptomyces coffeae</name>
    <dbReference type="NCBI Taxonomy" id="621382"/>
    <lineage>
        <taxon>Bacteria</taxon>
        <taxon>Bacillati</taxon>
        <taxon>Actinomycetota</taxon>
        <taxon>Actinomycetes</taxon>
        <taxon>Kitasatosporales</taxon>
        <taxon>Streptomycetaceae</taxon>
        <taxon>Streptomyces</taxon>
    </lineage>
</organism>
<dbReference type="GO" id="GO:0004314">
    <property type="term" value="F:[acyl-carrier-protein] S-malonyltransferase activity"/>
    <property type="evidence" value="ECO:0007669"/>
    <property type="project" value="UniProtKB-EC"/>
</dbReference>
<dbReference type="Pfam" id="PF03060">
    <property type="entry name" value="NMO"/>
    <property type="match status" value="1"/>
</dbReference>
<proteinExistence type="predicted"/>
<dbReference type="PANTHER" id="PTHR42681">
    <property type="entry name" value="MALONYL-COA-ACYL CARRIER PROTEIN TRANSACYLASE, MITOCHONDRIAL"/>
    <property type="match status" value="1"/>
</dbReference>
<dbReference type="Gene3D" id="3.20.20.70">
    <property type="entry name" value="Aldolase class I"/>
    <property type="match status" value="1"/>
</dbReference>
<dbReference type="NCBIfam" id="TIGR00128">
    <property type="entry name" value="fabD"/>
    <property type="match status" value="1"/>
</dbReference>
<dbReference type="PANTHER" id="PTHR42681:SF1">
    <property type="entry name" value="MALONYL-COA-ACYL CARRIER PROTEIN TRANSACYLASE, MITOCHONDRIAL"/>
    <property type="match status" value="1"/>
</dbReference>
<dbReference type="InterPro" id="IPR016036">
    <property type="entry name" value="Malonyl_transacylase_ACP-bd"/>
</dbReference>
<dbReference type="SMART" id="SM00827">
    <property type="entry name" value="PKS_AT"/>
    <property type="match status" value="2"/>
</dbReference>
<name>A0ABS1NKK6_9ACTN</name>